<organism evidence="1 2">
    <name type="scientific">Pedobacter gandavensis</name>
    <dbReference type="NCBI Taxonomy" id="2679963"/>
    <lineage>
        <taxon>Bacteria</taxon>
        <taxon>Pseudomonadati</taxon>
        <taxon>Bacteroidota</taxon>
        <taxon>Sphingobacteriia</taxon>
        <taxon>Sphingobacteriales</taxon>
        <taxon>Sphingobacteriaceae</taxon>
        <taxon>Pedobacter</taxon>
    </lineage>
</organism>
<protein>
    <submittedName>
        <fullName evidence="1">Uncharacterized protein</fullName>
    </submittedName>
</protein>
<evidence type="ECO:0000313" key="1">
    <source>
        <dbReference type="EMBL" id="MBB2148786.1"/>
    </source>
</evidence>
<dbReference type="Proteomes" id="UP000636110">
    <property type="component" value="Unassembled WGS sequence"/>
</dbReference>
<proteinExistence type="predicted"/>
<comment type="caution">
    <text evidence="1">The sequence shown here is derived from an EMBL/GenBank/DDBJ whole genome shotgun (WGS) entry which is preliminary data.</text>
</comment>
<reference evidence="1 2" key="1">
    <citation type="submission" date="2019-11" db="EMBL/GenBank/DDBJ databases">
        <title>Description of Pedobacter sp. LMG 31462T.</title>
        <authorList>
            <person name="Carlier A."/>
            <person name="Qi S."/>
            <person name="Vandamme P."/>
        </authorList>
    </citation>
    <scope>NUCLEOTIDE SEQUENCE [LARGE SCALE GENOMIC DNA]</scope>
    <source>
        <strain evidence="1 2">LMG 31462</strain>
    </source>
</reference>
<keyword evidence="2" id="KW-1185">Reference proteome</keyword>
<gene>
    <name evidence="1" type="ORF">GM920_07665</name>
</gene>
<sequence length="123" mass="14808">MRTVSLDYRDTLELLQWKLITYIRLNYALTSNITYKSKFVNTTETAVIFNFMEFSEAYKTTFINPDIEGYQLKFIEFIKPVFYDFIKEVKYGGHGFHIILKYRGESFEKRFTVLSDEYESLER</sequence>
<accession>A0ABR6EUY7</accession>
<dbReference type="RefSeq" id="WP_182955098.1">
    <property type="nucleotide sequence ID" value="NZ_WNXC01000001.1"/>
</dbReference>
<evidence type="ECO:0000313" key="2">
    <source>
        <dbReference type="Proteomes" id="UP000636110"/>
    </source>
</evidence>
<name>A0ABR6EUY7_9SPHI</name>
<dbReference type="EMBL" id="WNXC01000001">
    <property type="protein sequence ID" value="MBB2148786.1"/>
    <property type="molecule type" value="Genomic_DNA"/>
</dbReference>